<dbReference type="InterPro" id="IPR052204">
    <property type="entry name" value="PpiC/parvulin_rotamase"/>
</dbReference>
<dbReference type="AlphaFoldDB" id="A0A1U7J5D2"/>
<proteinExistence type="predicted"/>
<evidence type="ECO:0000313" key="3">
    <source>
        <dbReference type="Proteomes" id="UP000185557"/>
    </source>
</evidence>
<comment type="caution">
    <text evidence="2">The sequence shown here is derived from an EMBL/GenBank/DDBJ whole genome shotgun (WGS) entry which is preliminary data.</text>
</comment>
<name>A0A1U7J5D2_9CYAN</name>
<accession>A0A1U7J5D2</accession>
<reference evidence="2 3" key="1">
    <citation type="submission" date="2016-11" db="EMBL/GenBank/DDBJ databases">
        <title>Draft Genome Sequences of Nine Cyanobacterial Strains from Diverse Habitats.</title>
        <authorList>
            <person name="Zhu T."/>
            <person name="Hou S."/>
            <person name="Lu X."/>
            <person name="Hess W.R."/>
        </authorList>
    </citation>
    <scope>NUCLEOTIDE SEQUENCE [LARGE SCALE GENOMIC DNA]</scope>
    <source>
        <strain evidence="2 3">NIES-30</strain>
    </source>
</reference>
<dbReference type="SMART" id="SM00450">
    <property type="entry name" value="RHOD"/>
    <property type="match status" value="1"/>
</dbReference>
<dbReference type="Gene3D" id="3.40.250.10">
    <property type="entry name" value="Rhodanese-like domain"/>
    <property type="match status" value="1"/>
</dbReference>
<feature type="domain" description="Rhodanese" evidence="1">
    <location>
        <begin position="25"/>
        <end position="117"/>
    </location>
</feature>
<dbReference type="SUPFAM" id="SSF52821">
    <property type="entry name" value="Rhodanese/Cell cycle control phosphatase"/>
    <property type="match status" value="1"/>
</dbReference>
<dbReference type="PANTHER" id="PTHR43629:SF2">
    <property type="entry name" value="RHODANESE-LIKE_PPIC DOMAIN-CONTAINING PROTEIN 12, CHLOROPLASTIC"/>
    <property type="match status" value="1"/>
</dbReference>
<dbReference type="InterPro" id="IPR001763">
    <property type="entry name" value="Rhodanese-like_dom"/>
</dbReference>
<dbReference type="OrthoDB" id="9800872at2"/>
<dbReference type="PROSITE" id="PS50206">
    <property type="entry name" value="RHODANESE_3"/>
    <property type="match status" value="1"/>
</dbReference>
<keyword evidence="2" id="KW-0808">Transferase</keyword>
<dbReference type="Pfam" id="PF00581">
    <property type="entry name" value="Rhodanese"/>
    <property type="match status" value="1"/>
</dbReference>
<gene>
    <name evidence="2" type="ORF">NIES30_12670</name>
</gene>
<dbReference type="InterPro" id="IPR036873">
    <property type="entry name" value="Rhodanese-like_dom_sf"/>
</dbReference>
<organism evidence="2 3">
    <name type="scientific">Phormidium tenue NIES-30</name>
    <dbReference type="NCBI Taxonomy" id="549789"/>
    <lineage>
        <taxon>Bacteria</taxon>
        <taxon>Bacillati</taxon>
        <taxon>Cyanobacteriota</taxon>
        <taxon>Cyanophyceae</taxon>
        <taxon>Oscillatoriophycideae</taxon>
        <taxon>Oscillatoriales</taxon>
        <taxon>Oscillatoriaceae</taxon>
        <taxon>Phormidium</taxon>
    </lineage>
</organism>
<sequence>MTVPSDAAPYAPLSVEALAQRLAEADAAVQLIDVREPAELELASLPGFANLPLSEFAEWSETIHSRFERDRETIVLCHHGVRSAQMCGWLAQQGFTQLKNVTGGIDAYAMMVDRTVPRY</sequence>
<dbReference type="PANTHER" id="PTHR43629">
    <property type="entry name" value="PEPTIDYL-PROLYL CIS-TRANS ISOMERASE"/>
    <property type="match status" value="1"/>
</dbReference>
<dbReference type="RefSeq" id="WP_073608779.1">
    <property type="nucleotide sequence ID" value="NZ_MRCG01000008.1"/>
</dbReference>
<evidence type="ECO:0000259" key="1">
    <source>
        <dbReference type="PROSITE" id="PS50206"/>
    </source>
</evidence>
<dbReference type="GO" id="GO:0016740">
    <property type="term" value="F:transferase activity"/>
    <property type="evidence" value="ECO:0007669"/>
    <property type="project" value="UniProtKB-KW"/>
</dbReference>
<dbReference type="Proteomes" id="UP000185557">
    <property type="component" value="Unassembled WGS sequence"/>
</dbReference>
<protein>
    <submittedName>
        <fullName evidence="2">Rhodanese-related sulfurtransferase</fullName>
    </submittedName>
</protein>
<dbReference type="STRING" id="549789.NIES30_12670"/>
<dbReference type="EMBL" id="MRCG01000008">
    <property type="protein sequence ID" value="OKH47820.1"/>
    <property type="molecule type" value="Genomic_DNA"/>
</dbReference>
<evidence type="ECO:0000313" key="2">
    <source>
        <dbReference type="EMBL" id="OKH47820.1"/>
    </source>
</evidence>
<keyword evidence="3" id="KW-1185">Reference proteome</keyword>